<reference evidence="2" key="1">
    <citation type="submission" date="2016-10" db="EMBL/GenBank/DDBJ databases">
        <authorList>
            <person name="Varghese N."/>
            <person name="Submissions S."/>
        </authorList>
    </citation>
    <scope>NUCLEOTIDE SEQUENCE [LARGE SCALE GENOMIC DNA]</scope>
    <source>
        <strain evidence="2">IMMIB L-1606</strain>
    </source>
</reference>
<gene>
    <name evidence="1" type="ORF">SAMN04489743_2584</name>
</gene>
<dbReference type="Gene3D" id="1.25.10.90">
    <property type="match status" value="1"/>
</dbReference>
<dbReference type="Pfam" id="PF08713">
    <property type="entry name" value="DNA_alkylation"/>
    <property type="match status" value="1"/>
</dbReference>
<dbReference type="EMBL" id="LT629779">
    <property type="protein sequence ID" value="SDT36160.1"/>
    <property type="molecule type" value="Genomic_DNA"/>
</dbReference>
<accession>A0A1H1ZR83</accession>
<organism evidence="1 2">
    <name type="scientific">Pseudarthrobacter equi</name>
    <dbReference type="NCBI Taxonomy" id="728066"/>
    <lineage>
        <taxon>Bacteria</taxon>
        <taxon>Bacillati</taxon>
        <taxon>Actinomycetota</taxon>
        <taxon>Actinomycetes</taxon>
        <taxon>Micrococcales</taxon>
        <taxon>Micrococcaceae</taxon>
        <taxon>Pseudarthrobacter</taxon>
    </lineage>
</organism>
<dbReference type="CDD" id="cd07064">
    <property type="entry name" value="AlkD_like_1"/>
    <property type="match status" value="1"/>
</dbReference>
<dbReference type="AlphaFoldDB" id="A0A1H1ZR83"/>
<evidence type="ECO:0000313" key="1">
    <source>
        <dbReference type="EMBL" id="SDT36160.1"/>
    </source>
</evidence>
<protein>
    <submittedName>
        <fullName evidence="1">3-methyladenine DNA glycosylase AlkD</fullName>
    </submittedName>
</protein>
<keyword evidence="2" id="KW-1185">Reference proteome</keyword>
<dbReference type="RefSeq" id="WP_091720830.1">
    <property type="nucleotide sequence ID" value="NZ_CAUQLD010000003.1"/>
</dbReference>
<evidence type="ECO:0000313" key="2">
    <source>
        <dbReference type="Proteomes" id="UP000198751"/>
    </source>
</evidence>
<dbReference type="Proteomes" id="UP000198751">
    <property type="component" value="Chromosome I"/>
</dbReference>
<dbReference type="PANTHER" id="PTHR34070:SF1">
    <property type="entry name" value="DNA ALKYLATION REPAIR PROTEIN"/>
    <property type="match status" value="1"/>
</dbReference>
<dbReference type="SUPFAM" id="SSF48371">
    <property type="entry name" value="ARM repeat"/>
    <property type="match status" value="1"/>
</dbReference>
<dbReference type="InterPro" id="IPR016024">
    <property type="entry name" value="ARM-type_fold"/>
</dbReference>
<dbReference type="InterPro" id="IPR014825">
    <property type="entry name" value="DNA_alkylation"/>
</dbReference>
<proteinExistence type="predicted"/>
<name>A0A1H1ZR83_9MICC</name>
<sequence>MESPATSNPEVLAAIRSELREHADPARAAGAQAYMRSSLPSLGVRVPEVRRIAKDAAAAAPFRSGEELRATVLDLWRHSEVREERYAAIDLTANRMVSRDLHMLPVYEEIIRTGAWWDFVDGVSGRICGLLQAHREEMTAVLRAWSTDENFWFRRASIIAQLKAKAATDTTLLAAVIEPNLGDGEFFVRKAIGWALREYAKTSPDWVAAFVAKHSAVISPLSRREALRRLNGRAAGR</sequence>
<dbReference type="OrthoDB" id="9775346at2"/>
<dbReference type="PANTHER" id="PTHR34070">
    <property type="entry name" value="ARMADILLO-TYPE FOLD"/>
    <property type="match status" value="1"/>
</dbReference>